<evidence type="ECO:0000313" key="3">
    <source>
        <dbReference type="Proteomes" id="UP001612741"/>
    </source>
</evidence>
<evidence type="ECO:0000313" key="2">
    <source>
        <dbReference type="EMBL" id="MFI6499223.1"/>
    </source>
</evidence>
<sequence length="171" mass="18416">MKFTKTLVITGLAAVTLGGGAIAAHAAAGPKPAPAPAASATEQGVRLPLDYTEQQMLRLREDYNKCLKAQGVKFAAAPAVVGEGGIATPAAGQEAKVKRCADKQVLGPKEMDPKYNANYDRDFGEWVRLLNENGVKVKAVKGGWEYTETPKMNKSERAEIERRTRIQAFSN</sequence>
<dbReference type="RefSeq" id="WP_397082434.1">
    <property type="nucleotide sequence ID" value="NZ_JBITGY010000004.1"/>
</dbReference>
<name>A0ABW7YTH6_9ACTN</name>
<proteinExistence type="predicted"/>
<comment type="caution">
    <text evidence="2">The sequence shown here is derived from an EMBL/GenBank/DDBJ whole genome shotgun (WGS) entry which is preliminary data.</text>
</comment>
<evidence type="ECO:0000256" key="1">
    <source>
        <dbReference type="SAM" id="SignalP"/>
    </source>
</evidence>
<protein>
    <recommendedName>
        <fullName evidence="4">PASTA domain-containing protein</fullName>
    </recommendedName>
</protein>
<evidence type="ECO:0008006" key="4">
    <source>
        <dbReference type="Google" id="ProtNLM"/>
    </source>
</evidence>
<accession>A0ABW7YTH6</accession>
<gene>
    <name evidence="2" type="ORF">ACIBG2_17690</name>
</gene>
<keyword evidence="1" id="KW-0732">Signal</keyword>
<dbReference type="Proteomes" id="UP001612741">
    <property type="component" value="Unassembled WGS sequence"/>
</dbReference>
<keyword evidence="3" id="KW-1185">Reference proteome</keyword>
<dbReference type="EMBL" id="JBITGY010000004">
    <property type="protein sequence ID" value="MFI6499223.1"/>
    <property type="molecule type" value="Genomic_DNA"/>
</dbReference>
<feature type="chain" id="PRO_5046992467" description="PASTA domain-containing protein" evidence="1">
    <location>
        <begin position="27"/>
        <end position="171"/>
    </location>
</feature>
<organism evidence="2 3">
    <name type="scientific">Nonomuraea typhae</name>
    <dbReference type="NCBI Taxonomy" id="2603600"/>
    <lineage>
        <taxon>Bacteria</taxon>
        <taxon>Bacillati</taxon>
        <taxon>Actinomycetota</taxon>
        <taxon>Actinomycetes</taxon>
        <taxon>Streptosporangiales</taxon>
        <taxon>Streptosporangiaceae</taxon>
        <taxon>Nonomuraea</taxon>
    </lineage>
</organism>
<feature type="signal peptide" evidence="1">
    <location>
        <begin position="1"/>
        <end position="26"/>
    </location>
</feature>
<reference evidence="2 3" key="1">
    <citation type="submission" date="2024-10" db="EMBL/GenBank/DDBJ databases">
        <title>The Natural Products Discovery Center: Release of the First 8490 Sequenced Strains for Exploring Actinobacteria Biosynthetic Diversity.</title>
        <authorList>
            <person name="Kalkreuter E."/>
            <person name="Kautsar S.A."/>
            <person name="Yang D."/>
            <person name="Bader C.D."/>
            <person name="Teijaro C.N."/>
            <person name="Fluegel L."/>
            <person name="Davis C.M."/>
            <person name="Simpson J.R."/>
            <person name="Lauterbach L."/>
            <person name="Steele A.D."/>
            <person name="Gui C."/>
            <person name="Meng S."/>
            <person name="Li G."/>
            <person name="Viehrig K."/>
            <person name="Ye F."/>
            <person name="Su P."/>
            <person name="Kiefer A.F."/>
            <person name="Nichols A."/>
            <person name="Cepeda A.J."/>
            <person name="Yan W."/>
            <person name="Fan B."/>
            <person name="Jiang Y."/>
            <person name="Adhikari A."/>
            <person name="Zheng C.-J."/>
            <person name="Schuster L."/>
            <person name="Cowan T.M."/>
            <person name="Smanski M.J."/>
            <person name="Chevrette M.G."/>
            <person name="De Carvalho L.P.S."/>
            <person name="Shen B."/>
        </authorList>
    </citation>
    <scope>NUCLEOTIDE SEQUENCE [LARGE SCALE GENOMIC DNA]</scope>
    <source>
        <strain evidence="2 3">NPDC050545</strain>
    </source>
</reference>